<sequence>MPYSPSENGRGSSSRAGEDEFVLYLQGIPAHCRWQELKDFIRQTASHVRQAVVYDDRHGCSTGLGQIIVKNEDEAWRTYRRLSATGWEGQTLIVTLARASLPTKPIAGPTRSRSGIAQSSYLPGYSSSPVLALNPSVPASPISSEPVMSPMYQTPEALPTMSCRRVQYIPVTFDPVLHQLPLSENAKQTVIASQPPAILSHAFESGAFEFPPYQVPVTQPAYEGQSHKEPAIYYPHNDPCGYNNTQDGTSHPNYSLDQRVSRHLTIRNINPSASYQKLKEHLRTMGVLEQCEMPENYKFQRRKGYSKISFRTEDDAKHAASLLDDSVFMGMKIRVAFEYDVDWYQPNTTENHPGRRSGDIGNNVLATPPASKTRLSTRNETRRDFDKTALKKISAAQPFVVNGSTGATNCTGVKLGQSSLE</sequence>
<dbReference type="InterPro" id="IPR035979">
    <property type="entry name" value="RBD_domain_sf"/>
</dbReference>
<dbReference type="Proteomes" id="UP000243515">
    <property type="component" value="Unassembled WGS sequence"/>
</dbReference>
<feature type="non-terminal residue" evidence="5">
    <location>
        <position position="421"/>
    </location>
</feature>
<feature type="region of interest" description="Disordered" evidence="3">
    <location>
        <begin position="348"/>
        <end position="382"/>
    </location>
</feature>
<protein>
    <recommendedName>
        <fullName evidence="4">RRM domain-containing protein</fullName>
    </recommendedName>
</protein>
<evidence type="ECO:0000256" key="1">
    <source>
        <dbReference type="ARBA" id="ARBA00022884"/>
    </source>
</evidence>
<evidence type="ECO:0000313" key="5">
    <source>
        <dbReference type="EMBL" id="OXV09497.1"/>
    </source>
</evidence>
<dbReference type="OrthoDB" id="1049195at2759"/>
<dbReference type="Pfam" id="PF00076">
    <property type="entry name" value="RRM_1"/>
    <property type="match status" value="1"/>
</dbReference>
<dbReference type="AlphaFoldDB" id="A0A232M082"/>
<dbReference type="InterPro" id="IPR012677">
    <property type="entry name" value="Nucleotide-bd_a/b_plait_sf"/>
</dbReference>
<dbReference type="GO" id="GO:1990904">
    <property type="term" value="C:ribonucleoprotein complex"/>
    <property type="evidence" value="ECO:0007669"/>
    <property type="project" value="TreeGrafter"/>
</dbReference>
<evidence type="ECO:0000313" key="6">
    <source>
        <dbReference type="Proteomes" id="UP000243515"/>
    </source>
</evidence>
<dbReference type="InterPro" id="IPR000504">
    <property type="entry name" value="RRM_dom"/>
</dbReference>
<evidence type="ECO:0000259" key="4">
    <source>
        <dbReference type="PROSITE" id="PS50102"/>
    </source>
</evidence>
<dbReference type="GO" id="GO:0005634">
    <property type="term" value="C:nucleus"/>
    <property type="evidence" value="ECO:0007669"/>
    <property type="project" value="TreeGrafter"/>
</dbReference>
<dbReference type="PROSITE" id="PS50102">
    <property type="entry name" value="RRM"/>
    <property type="match status" value="1"/>
</dbReference>
<feature type="domain" description="RRM" evidence="4">
    <location>
        <begin position="262"/>
        <end position="340"/>
    </location>
</feature>
<dbReference type="GO" id="GO:0003729">
    <property type="term" value="F:mRNA binding"/>
    <property type="evidence" value="ECO:0007669"/>
    <property type="project" value="TreeGrafter"/>
</dbReference>
<dbReference type="PANTHER" id="PTHR23003:SF60">
    <property type="entry name" value="RNA BINDING PROTEIN (AFU_ORTHOLOGUE AFUA_1G02950)"/>
    <property type="match status" value="1"/>
</dbReference>
<gene>
    <name evidence="5" type="ORF">Egran_02735</name>
</gene>
<proteinExistence type="predicted"/>
<dbReference type="GO" id="GO:0005737">
    <property type="term" value="C:cytoplasm"/>
    <property type="evidence" value="ECO:0007669"/>
    <property type="project" value="TreeGrafter"/>
</dbReference>
<dbReference type="Gene3D" id="3.30.70.330">
    <property type="match status" value="2"/>
</dbReference>
<evidence type="ECO:0000256" key="3">
    <source>
        <dbReference type="SAM" id="MobiDB-lite"/>
    </source>
</evidence>
<dbReference type="PANTHER" id="PTHR23003">
    <property type="entry name" value="RNA RECOGNITION MOTIF RRM DOMAIN CONTAINING PROTEIN"/>
    <property type="match status" value="1"/>
</dbReference>
<reference evidence="5 6" key="1">
    <citation type="journal article" date="2015" name="Environ. Microbiol.">
        <title>Metagenome sequence of Elaphomyces granulatus from sporocarp tissue reveals Ascomycota ectomycorrhizal fingerprints of genome expansion and a Proteobacteria-rich microbiome.</title>
        <authorList>
            <person name="Quandt C.A."/>
            <person name="Kohler A."/>
            <person name="Hesse C.N."/>
            <person name="Sharpton T.J."/>
            <person name="Martin F."/>
            <person name="Spatafora J.W."/>
        </authorList>
    </citation>
    <scope>NUCLEOTIDE SEQUENCE [LARGE SCALE GENOMIC DNA]</scope>
    <source>
        <strain evidence="5 6">OSC145934</strain>
    </source>
</reference>
<comment type="caution">
    <text evidence="5">The sequence shown here is derived from an EMBL/GenBank/DDBJ whole genome shotgun (WGS) entry which is preliminary data.</text>
</comment>
<dbReference type="SUPFAM" id="SSF54928">
    <property type="entry name" value="RNA-binding domain, RBD"/>
    <property type="match status" value="1"/>
</dbReference>
<name>A0A232M082_9EURO</name>
<dbReference type="CDD" id="cd00590">
    <property type="entry name" value="RRM_SF"/>
    <property type="match status" value="1"/>
</dbReference>
<dbReference type="InterPro" id="IPR050374">
    <property type="entry name" value="RRT5_SRSF_SR"/>
</dbReference>
<organism evidence="5 6">
    <name type="scientific">Elaphomyces granulatus</name>
    <dbReference type="NCBI Taxonomy" id="519963"/>
    <lineage>
        <taxon>Eukaryota</taxon>
        <taxon>Fungi</taxon>
        <taxon>Dikarya</taxon>
        <taxon>Ascomycota</taxon>
        <taxon>Pezizomycotina</taxon>
        <taxon>Eurotiomycetes</taxon>
        <taxon>Eurotiomycetidae</taxon>
        <taxon>Eurotiales</taxon>
        <taxon>Elaphomycetaceae</taxon>
        <taxon>Elaphomyces</taxon>
    </lineage>
</organism>
<dbReference type="EMBL" id="NPHW01003494">
    <property type="protein sequence ID" value="OXV09497.1"/>
    <property type="molecule type" value="Genomic_DNA"/>
</dbReference>
<keyword evidence="6" id="KW-1185">Reference proteome</keyword>
<evidence type="ECO:0000256" key="2">
    <source>
        <dbReference type="PROSITE-ProRule" id="PRU00176"/>
    </source>
</evidence>
<accession>A0A232M082</accession>
<dbReference type="SMART" id="SM00360">
    <property type="entry name" value="RRM"/>
    <property type="match status" value="2"/>
</dbReference>
<keyword evidence="1 2" id="KW-0694">RNA-binding</keyword>